<dbReference type="Proteomes" id="UP001153076">
    <property type="component" value="Unassembled WGS sequence"/>
</dbReference>
<organism evidence="2 3">
    <name type="scientific">Carnegiea gigantea</name>
    <dbReference type="NCBI Taxonomy" id="171969"/>
    <lineage>
        <taxon>Eukaryota</taxon>
        <taxon>Viridiplantae</taxon>
        <taxon>Streptophyta</taxon>
        <taxon>Embryophyta</taxon>
        <taxon>Tracheophyta</taxon>
        <taxon>Spermatophyta</taxon>
        <taxon>Magnoliopsida</taxon>
        <taxon>eudicotyledons</taxon>
        <taxon>Gunneridae</taxon>
        <taxon>Pentapetalae</taxon>
        <taxon>Caryophyllales</taxon>
        <taxon>Cactineae</taxon>
        <taxon>Cactaceae</taxon>
        <taxon>Cactoideae</taxon>
        <taxon>Echinocereeae</taxon>
        <taxon>Carnegiea</taxon>
    </lineage>
</organism>
<dbReference type="AlphaFoldDB" id="A0A9Q1KFJ3"/>
<reference evidence="2" key="1">
    <citation type="submission" date="2022-04" db="EMBL/GenBank/DDBJ databases">
        <title>Carnegiea gigantea Genome sequencing and assembly v2.</title>
        <authorList>
            <person name="Copetti D."/>
            <person name="Sanderson M.J."/>
            <person name="Burquez A."/>
            <person name="Wojciechowski M.F."/>
        </authorList>
    </citation>
    <scope>NUCLEOTIDE SEQUENCE</scope>
    <source>
        <strain evidence="2">SGP5-SGP5p</strain>
        <tissue evidence="2">Aerial part</tissue>
    </source>
</reference>
<dbReference type="EMBL" id="JAKOGI010000121">
    <property type="protein sequence ID" value="KAJ8443321.1"/>
    <property type="molecule type" value="Genomic_DNA"/>
</dbReference>
<sequence length="239" mass="27764">MYLDYILQCGVMAPCKKYLRDLTEKSRHFTVKVKTIEKTRPQVSSSKIMYQRIRMEDEKGGQMGVTIYGDDIASYAEAIKCRKEYEISDAVVKPLKRQFPLRPEKYKMEFMHRTIIRPVFNETDLDDVPEYCAISQINHAAWSTERYGQFILKMIRKKVIVKFLSEKLSWLIKGFSLSTTMSTLMNLHPEGAKAEELLKWSYENVDHLKSLREAVEGAKVSVKKAILRSISDFKAMKVS</sequence>
<evidence type="ECO:0000259" key="1">
    <source>
        <dbReference type="Pfam" id="PF02721"/>
    </source>
</evidence>
<dbReference type="Pfam" id="PF02721">
    <property type="entry name" value="DUF223"/>
    <property type="match status" value="1"/>
</dbReference>
<evidence type="ECO:0000313" key="2">
    <source>
        <dbReference type="EMBL" id="KAJ8443321.1"/>
    </source>
</evidence>
<evidence type="ECO:0000313" key="3">
    <source>
        <dbReference type="Proteomes" id="UP001153076"/>
    </source>
</evidence>
<comment type="caution">
    <text evidence="2">The sequence shown here is derived from an EMBL/GenBank/DDBJ whole genome shotgun (WGS) entry which is preliminary data.</text>
</comment>
<dbReference type="InterPro" id="IPR012340">
    <property type="entry name" value="NA-bd_OB-fold"/>
</dbReference>
<dbReference type="SUPFAM" id="SSF50249">
    <property type="entry name" value="Nucleic acid-binding proteins"/>
    <property type="match status" value="1"/>
</dbReference>
<dbReference type="Gene3D" id="2.40.50.140">
    <property type="entry name" value="Nucleic acid-binding proteins"/>
    <property type="match status" value="1"/>
</dbReference>
<accession>A0A9Q1KFJ3</accession>
<dbReference type="OrthoDB" id="1194401at2759"/>
<dbReference type="InterPro" id="IPR003871">
    <property type="entry name" value="RFA1B/D_OB_1st"/>
</dbReference>
<keyword evidence="3" id="KW-1185">Reference proteome</keyword>
<protein>
    <recommendedName>
        <fullName evidence="1">Replication protein A 70 kDa DNA-binding subunit B/D first OB fold domain-containing protein</fullName>
    </recommendedName>
</protein>
<feature type="domain" description="Replication protein A 70 kDa DNA-binding subunit B/D first OB fold" evidence="1">
    <location>
        <begin position="18"/>
        <end position="118"/>
    </location>
</feature>
<gene>
    <name evidence="2" type="ORF">Cgig2_015802</name>
</gene>
<proteinExistence type="predicted"/>
<name>A0A9Q1KFJ3_9CARY</name>